<feature type="repeat" description="ANK" evidence="3">
    <location>
        <begin position="197"/>
        <end position="229"/>
    </location>
</feature>
<accession>A0AB34JKF3</accession>
<comment type="caution">
    <text evidence="5">The sequence shown here is derived from an EMBL/GenBank/DDBJ whole genome shotgun (WGS) entry which is preliminary data.</text>
</comment>
<evidence type="ECO:0000256" key="4">
    <source>
        <dbReference type="SAM" id="MobiDB-lite"/>
    </source>
</evidence>
<gene>
    <name evidence="5" type="ORF">AB1Y20_021664</name>
</gene>
<organism evidence="5 6">
    <name type="scientific">Prymnesium parvum</name>
    <name type="common">Toxic golden alga</name>
    <dbReference type="NCBI Taxonomy" id="97485"/>
    <lineage>
        <taxon>Eukaryota</taxon>
        <taxon>Haptista</taxon>
        <taxon>Haptophyta</taxon>
        <taxon>Prymnesiophyceae</taxon>
        <taxon>Prymnesiales</taxon>
        <taxon>Prymnesiaceae</taxon>
        <taxon>Prymnesium</taxon>
    </lineage>
</organism>
<dbReference type="SMART" id="SM00248">
    <property type="entry name" value="ANK"/>
    <property type="match status" value="16"/>
</dbReference>
<feature type="repeat" description="ANK" evidence="3">
    <location>
        <begin position="829"/>
        <end position="861"/>
    </location>
</feature>
<sequence>MPPTPMTIAKIGRMASFRASRRLSVSSNFNIVVALVSKGDARQLRQLLMMAPALCASLRGPTASALHVAMQHRQRECAEVMLDMGANVNAANAEGLTALHVAVETSFLGGVILLLKNRAKVDARDKRRRTALHLAAASTHPKSESILRCLLEVGACITAEDQQGSSAAHFAAAADNVLVLSFLHGVDAGLIEAVDHHGATPLHHACRNRAMRTMEWLLNNGADADARDENSAIPIVHAARHGHLDIIMKMLSMMEWNIDYKMPGGHTLLMEGNRQLVEQLLANGASPTSVDDLGRCPLIHAAIADAEQCISLLLESNADATVLDVNGHSALMHAACACGTRSVTALLRTAGPDGCLLHAKDAANRSVLMQMLLLPKEFNHSQNRNSHMENDWLKVQQAVKEKEARMAKRREVMCAATGKAGNRLCVSDVVDWRKSGTLSPGTKKQEKEQKIKAFFTAAGFEGIKVGKEHFKTGAAKAAEKAAERVAEKEAVKLSEELADEWSDSPCSPQTKRRRSIEFDKRFLQQMTFGKAEPKDEHETIDFHLGNERGHGELLGIRSKPVSSIWGAQLILKQMLDRTQNMEESAAEICRLLLHLGGGDHGLRLLVDSHVEGEAGPLECAVTTLGNARLLEALLSTPSATSRLLETPELQVQATAAIRHAATLGLSKQISQLLEAGAAVDARPSRDAGSSHEHGCTPLMLAAEHGNLSCVQLLLEQRADTSLTDYRERDCALTLACKHDEPACVQALLSNGADAEAADATGVTGLMACAANGATRSMQVLMEMKADPWRVSDTQASALWYAACEGQEEALQLLLELPGAAHCVNAHATSGLTPLSVAASSNHSRICELLLEARAELEAVDSIGATPLFHAAIRGHSATANLLLRAKANPAHHGTTDSSMLNAVIDAGDEHMAATLIEHGAAHGCVSDTVRRCVGDSDAEPPLVNALRVLLFSDHRPPTTRRTEQDSQIARANSLASSLLKLSFKSVLLASVRAARVMGRCHDPAKLQDMDCIPEAEEAEALCDPRCKWNDFMPCVREKNASIIRMIMARRELHRTLLTHFDDLEFVPDERHVREANSNEMEYVEHDHSRLWERARSRAVLIGLGRRSNQARARRIDDAEDQSVPKVDADHLQGEVEKKPPRKQLLPLAPPEDDDEHEDERRMFLQLREVLDHGHVLSRDEMTFLRELAARRPCLAISCAMRQTILFPPHLADAERQEILQSVHEASKPEAFPAKCRPAKRASRTLIRFCQICLEYSAEVQSMTWIADSEGVTASAIDINGHHVLHALCQPARPHLLSQFLKFTALATIDALDAEGRSAAALVVQGSSAAQQGCLKEILKVGASFFISDGTLLHEAIRHKQPLQLEILIQIAVARQAEQAEQEKEPLVDELTSTILSTHLLVTHNNELHSTMRPNLATLKPCAN</sequence>
<dbReference type="PANTHER" id="PTHR24198">
    <property type="entry name" value="ANKYRIN REPEAT AND PROTEIN KINASE DOMAIN-CONTAINING PROTEIN"/>
    <property type="match status" value="1"/>
</dbReference>
<evidence type="ECO:0000313" key="6">
    <source>
        <dbReference type="Proteomes" id="UP001515480"/>
    </source>
</evidence>
<feature type="repeat" description="ANK" evidence="3">
    <location>
        <begin position="127"/>
        <end position="162"/>
    </location>
</feature>
<protein>
    <submittedName>
        <fullName evidence="5">Uncharacterized protein</fullName>
    </submittedName>
</protein>
<proteinExistence type="predicted"/>
<dbReference type="Pfam" id="PF12796">
    <property type="entry name" value="Ank_2"/>
    <property type="match status" value="4"/>
</dbReference>
<dbReference type="PANTHER" id="PTHR24198:SF165">
    <property type="entry name" value="ANKYRIN REPEAT-CONTAINING PROTEIN-RELATED"/>
    <property type="match status" value="1"/>
</dbReference>
<feature type="compositionally biased region" description="Basic and acidic residues" evidence="4">
    <location>
        <begin position="1126"/>
        <end position="1138"/>
    </location>
</feature>
<keyword evidence="6" id="KW-1185">Reference proteome</keyword>
<dbReference type="EMBL" id="JBGBPQ010000007">
    <property type="protein sequence ID" value="KAL1522019.1"/>
    <property type="molecule type" value="Genomic_DNA"/>
</dbReference>
<keyword evidence="1" id="KW-0677">Repeat</keyword>
<dbReference type="PROSITE" id="PS50297">
    <property type="entry name" value="ANK_REP_REGION"/>
    <property type="match status" value="6"/>
</dbReference>
<feature type="repeat" description="ANK" evidence="3">
    <location>
        <begin position="693"/>
        <end position="725"/>
    </location>
</feature>
<name>A0AB34JKF3_PRYPA</name>
<dbReference type="Pfam" id="PF00023">
    <property type="entry name" value="Ank"/>
    <property type="match status" value="2"/>
</dbReference>
<feature type="region of interest" description="Disordered" evidence="4">
    <location>
        <begin position="1111"/>
        <end position="1159"/>
    </location>
</feature>
<dbReference type="Gene3D" id="1.25.40.20">
    <property type="entry name" value="Ankyrin repeat-containing domain"/>
    <property type="match status" value="4"/>
</dbReference>
<evidence type="ECO:0000256" key="3">
    <source>
        <dbReference type="PROSITE-ProRule" id="PRU00023"/>
    </source>
</evidence>
<dbReference type="Proteomes" id="UP001515480">
    <property type="component" value="Unassembled WGS sequence"/>
</dbReference>
<evidence type="ECO:0000256" key="1">
    <source>
        <dbReference type="ARBA" id="ARBA00022737"/>
    </source>
</evidence>
<evidence type="ECO:0000313" key="5">
    <source>
        <dbReference type="EMBL" id="KAL1522019.1"/>
    </source>
</evidence>
<feature type="repeat" description="ANK" evidence="3">
    <location>
        <begin position="61"/>
        <end position="93"/>
    </location>
</feature>
<evidence type="ECO:0000256" key="2">
    <source>
        <dbReference type="ARBA" id="ARBA00023043"/>
    </source>
</evidence>
<dbReference type="InterPro" id="IPR002110">
    <property type="entry name" value="Ankyrin_rpt"/>
</dbReference>
<dbReference type="SUPFAM" id="SSF48403">
    <property type="entry name" value="Ankyrin repeat"/>
    <property type="match status" value="2"/>
</dbReference>
<dbReference type="PROSITE" id="PS50088">
    <property type="entry name" value="ANK_REPEAT"/>
    <property type="match status" value="6"/>
</dbReference>
<dbReference type="InterPro" id="IPR036770">
    <property type="entry name" value="Ankyrin_rpt-contain_sf"/>
</dbReference>
<feature type="repeat" description="ANK" evidence="3">
    <location>
        <begin position="94"/>
        <end position="126"/>
    </location>
</feature>
<keyword evidence="2 3" id="KW-0040">ANK repeat</keyword>
<reference evidence="5 6" key="1">
    <citation type="journal article" date="2024" name="Science">
        <title>Giant polyketide synthase enzymes in the biosynthesis of giant marine polyether toxins.</title>
        <authorList>
            <person name="Fallon T.R."/>
            <person name="Shende V.V."/>
            <person name="Wierzbicki I.H."/>
            <person name="Pendleton A.L."/>
            <person name="Watervoot N.F."/>
            <person name="Auber R.P."/>
            <person name="Gonzalez D.J."/>
            <person name="Wisecaver J.H."/>
            <person name="Moore B.S."/>
        </authorList>
    </citation>
    <scope>NUCLEOTIDE SEQUENCE [LARGE SCALE GENOMIC DNA]</scope>
    <source>
        <strain evidence="5 6">12B1</strain>
    </source>
</reference>